<dbReference type="EMBL" id="KX427229">
    <property type="protein sequence ID" value="AOX48935.1"/>
    <property type="molecule type" value="Genomic_DNA"/>
</dbReference>
<proteinExistence type="predicted"/>
<keyword evidence="6" id="KW-0496">Mitochondrion</keyword>
<dbReference type="GO" id="GO:0016020">
    <property type="term" value="C:membrane"/>
    <property type="evidence" value="ECO:0007669"/>
    <property type="project" value="UniProtKB-SubCell"/>
</dbReference>
<feature type="transmembrane region" description="Helical" evidence="5">
    <location>
        <begin position="97"/>
        <end position="121"/>
    </location>
</feature>
<feature type="transmembrane region" description="Helical" evidence="5">
    <location>
        <begin position="221"/>
        <end position="240"/>
    </location>
</feature>
<comment type="subcellular location">
    <subcellularLocation>
        <location evidence="1">Membrane</location>
        <topology evidence="1">Multi-pass membrane protein</topology>
    </subcellularLocation>
</comment>
<dbReference type="AlphaFoldDB" id="A0A1D8X7L6"/>
<keyword evidence="3 5" id="KW-1133">Transmembrane helix</keyword>
<evidence type="ECO:0000256" key="2">
    <source>
        <dbReference type="ARBA" id="ARBA00022692"/>
    </source>
</evidence>
<accession>A0A1D8X7L6</accession>
<feature type="transmembrane region" description="Helical" evidence="5">
    <location>
        <begin position="196"/>
        <end position="215"/>
    </location>
</feature>
<organism evidence="6">
    <name type="scientific">Pterocladiella luxurians</name>
    <dbReference type="NCBI Taxonomy" id="2909240"/>
    <lineage>
        <taxon>Eukaryota</taxon>
        <taxon>Rhodophyta</taxon>
        <taxon>Florideophyceae</taxon>
        <taxon>Rhodymeniophycidae</taxon>
        <taxon>Gelidiales</taxon>
        <taxon>Pterocladiaceae</taxon>
        <taxon>Pterocladiella</taxon>
    </lineage>
</organism>
<evidence type="ECO:0000313" key="6">
    <source>
        <dbReference type="EMBL" id="AOX48935.1"/>
    </source>
</evidence>
<dbReference type="InterPro" id="IPR002033">
    <property type="entry name" value="TatC"/>
</dbReference>
<geneLocation type="mitochondrion" evidence="6"/>
<evidence type="ECO:0000256" key="1">
    <source>
        <dbReference type="ARBA" id="ARBA00004141"/>
    </source>
</evidence>
<feature type="transmembrane region" description="Helical" evidence="5">
    <location>
        <begin position="12"/>
        <end position="31"/>
    </location>
</feature>
<gene>
    <name evidence="6" type="primary">secY</name>
</gene>
<feature type="transmembrane region" description="Helical" evidence="5">
    <location>
        <begin position="166"/>
        <end position="184"/>
    </location>
</feature>
<protein>
    <submittedName>
        <fullName evidence="6">SecY-independent transporter protein</fullName>
    </submittedName>
</protein>
<evidence type="ECO:0000256" key="4">
    <source>
        <dbReference type="ARBA" id="ARBA00023136"/>
    </source>
</evidence>
<sequence length="263" mass="31753">MNYPIYFYSVETFWKIVYFLLNLISLVLVIWNKMDSIVFFEMLPFISTNKKFIVLGVTDLLDLFWFNCFSLSFFLSWPFLTFQLNSFFKSSWHYYQFGFVNSILFWWSLIVCSVTILFFHLKILPSILSFFTQWDVMFNQNQTSLVVESQLNILSYITWILEFHYFINYCILITFYYIISLFLKKNLINNYLFIKNYRKGLLFYLIILIFFIIPPELIQQLIVFFVLYLSSELTFLFSCVKLTNNLKTNRNANYSSIIKETTS</sequence>
<reference evidence="6" key="2">
    <citation type="submission" date="2016-06" db="EMBL/GenBank/DDBJ databases">
        <authorList>
            <person name="Kjaerup R.B."/>
            <person name="Dalgaard T.S."/>
            <person name="Juul-Madsen H.R."/>
        </authorList>
    </citation>
    <scope>NUCLEOTIDE SEQUENCE</scope>
</reference>
<evidence type="ECO:0000256" key="5">
    <source>
        <dbReference type="SAM" id="Phobius"/>
    </source>
</evidence>
<feature type="transmembrane region" description="Helical" evidence="5">
    <location>
        <begin position="52"/>
        <end position="77"/>
    </location>
</feature>
<name>A0A1D8X7L6_9FLOR</name>
<keyword evidence="4 5" id="KW-0472">Membrane</keyword>
<reference evidence="6" key="1">
    <citation type="journal article" date="2016" name="Sci. Rep.">
        <title>Mitogenomes from type specimens, a genotyping tool for morphologically simple species: ten genomes of agar-producing red algae.</title>
        <authorList>
            <person name="Boo G.H."/>
            <person name="Hughey J.R."/>
            <person name="Miller K.A."/>
            <person name="Boo S.M."/>
        </authorList>
    </citation>
    <scope>NUCLEOTIDE SEQUENCE</scope>
</reference>
<keyword evidence="2 5" id="KW-0812">Transmembrane</keyword>
<evidence type="ECO:0000256" key="3">
    <source>
        <dbReference type="ARBA" id="ARBA00022989"/>
    </source>
</evidence>
<dbReference type="Pfam" id="PF00902">
    <property type="entry name" value="TatC"/>
    <property type="match status" value="1"/>
</dbReference>